<reference evidence="2 3" key="1">
    <citation type="journal article" date="2017" name="Infect. Genet. Evol.">
        <title>Comparative genome analysis of fish pathogen Flavobacterium columnare reveals extensive sequence diversity within the species.</title>
        <authorList>
            <person name="Kayansamruaj P."/>
            <person name="Dong H.T."/>
            <person name="Hirono I."/>
            <person name="Kondo H."/>
            <person name="Senapin S."/>
            <person name="Rodkhum C."/>
        </authorList>
    </citation>
    <scope>NUCLEOTIDE SEQUENCE [LARGE SCALE GENOMIC DNA]</scope>
    <source>
        <strain evidence="2 3">1215</strain>
    </source>
</reference>
<comment type="caution">
    <text evidence="2">The sequence shown here is derived from an EMBL/GenBank/DDBJ whole genome shotgun (WGS) entry which is preliminary data.</text>
</comment>
<reference evidence="1 4" key="2">
    <citation type="submission" date="2024-02" db="EMBL/GenBank/DDBJ databases">
        <title>Comparative Genomic Analysis of Flavobacterium Species Causing Columnaris Disease of Freshwater Fish in Thailand: Insights into Virulence and Resistance Mechanisms.</title>
        <authorList>
            <person name="Nguyen D."/>
            <person name="Chokmangmeepisarn P."/>
            <person name="Khianchaikhan K."/>
            <person name="Morishita M."/>
            <person name="Bunnoy A."/>
            <person name="Rodkhum C."/>
        </authorList>
    </citation>
    <scope>NUCLEOTIDE SEQUENCE [LARGE SCALE GENOMIC DNA]</scope>
    <source>
        <strain evidence="1 4">KCRT2007</strain>
    </source>
</reference>
<evidence type="ECO:0000313" key="1">
    <source>
        <dbReference type="EMBL" id="MFK7050534.1"/>
    </source>
</evidence>
<dbReference type="EMBL" id="JAZGZR010000032">
    <property type="protein sequence ID" value="MFK7050534.1"/>
    <property type="molecule type" value="Genomic_DNA"/>
</dbReference>
<keyword evidence="4" id="KW-1185">Reference proteome</keyword>
<dbReference type="Proteomes" id="UP001621813">
    <property type="component" value="Unassembled WGS sequence"/>
</dbReference>
<name>A0A246GEP1_9FLAO</name>
<evidence type="ECO:0000313" key="2">
    <source>
        <dbReference type="EMBL" id="OWP82579.1"/>
    </source>
</evidence>
<accession>A0A246GEP1</accession>
<organism evidence="2 3">
    <name type="scientific">Flavobacterium davisii</name>
    <dbReference type="NCBI Taxonomy" id="2906077"/>
    <lineage>
        <taxon>Bacteria</taxon>
        <taxon>Pseudomonadati</taxon>
        <taxon>Bacteroidota</taxon>
        <taxon>Flavobacteriia</taxon>
        <taxon>Flavobacteriales</taxon>
        <taxon>Flavobacteriaceae</taxon>
        <taxon>Flavobacterium</taxon>
    </lineage>
</organism>
<evidence type="ECO:0000313" key="4">
    <source>
        <dbReference type="Proteomes" id="UP001621813"/>
    </source>
</evidence>
<sequence>MKYKDELVFIDNETGEKLIFNFNTWIEVIKGIIVKYTNKDSLEAEDLIMKRNFLMPETYNQVIFYSHDTEYHWAMLLVYGDNYWLNGINSDEPIDYLEWDQEYRKVNSLKEESFEFV</sequence>
<evidence type="ECO:0000313" key="3">
    <source>
        <dbReference type="Proteomes" id="UP000197768"/>
    </source>
</evidence>
<protein>
    <submittedName>
        <fullName evidence="2">Uncharacterized protein</fullName>
    </submittedName>
</protein>
<dbReference type="EMBL" id="MTCZ01000359">
    <property type="protein sequence ID" value="OWP82579.1"/>
    <property type="molecule type" value="Genomic_DNA"/>
</dbReference>
<proteinExistence type="predicted"/>
<dbReference type="RefSeq" id="WP_088395182.1">
    <property type="nucleotide sequence ID" value="NZ_JAZGZR010000032.1"/>
</dbReference>
<dbReference type="AlphaFoldDB" id="A0A246GEP1"/>
<dbReference type="Proteomes" id="UP000197768">
    <property type="component" value="Unassembled WGS sequence"/>
</dbReference>
<gene>
    <name evidence="2" type="ORF">BWK59_15135</name>
    <name evidence="1" type="ORF">V3Q77_11615</name>
</gene>